<dbReference type="HOGENOM" id="CLU_2773428_0_0_11"/>
<dbReference type="STRING" id="208439.AJAP_01965"/>
<keyword evidence="2" id="KW-1185">Reference proteome</keyword>
<reference evidence="1 2" key="1">
    <citation type="journal article" date="2014" name="J. Biotechnol.">
        <title>Complete genome sequence of the actinobacterium Amycolatopsis japonica MG417-CF17(T) (=DSM 44213T) producing (S,S)-N,N'-ethylenediaminedisuccinic acid.</title>
        <authorList>
            <person name="Stegmann E."/>
            <person name="Albersmeier A."/>
            <person name="Spohn M."/>
            <person name="Gert H."/>
            <person name="Weber T."/>
            <person name="Wohlleben W."/>
            <person name="Kalinowski J."/>
            <person name="Ruckert C."/>
        </authorList>
    </citation>
    <scope>NUCLEOTIDE SEQUENCE [LARGE SCALE GENOMIC DNA]</scope>
    <source>
        <strain evidence="2">MG417-CF17 (DSM 44213)</strain>
    </source>
</reference>
<sequence length="70" mass="7681">MISLSITASAALTFLCCLLRMAWRRRQQAESAYAGSHRRAPRQPPNRVLRYAIATAGTHGLGLIRKAEGS</sequence>
<protein>
    <submittedName>
        <fullName evidence="1">Putative membrane protein</fullName>
    </submittedName>
</protein>
<gene>
    <name evidence="1" type="ORF">AJAP_01965</name>
</gene>
<evidence type="ECO:0000313" key="1">
    <source>
        <dbReference type="EMBL" id="AIG73323.1"/>
    </source>
</evidence>
<dbReference type="EMBL" id="CP008953">
    <property type="protein sequence ID" value="AIG73323.1"/>
    <property type="molecule type" value="Genomic_DNA"/>
</dbReference>
<dbReference type="Proteomes" id="UP000028492">
    <property type="component" value="Chromosome"/>
</dbReference>
<accession>A0A075UKC3</accession>
<name>A0A075UKC3_9PSEU</name>
<dbReference type="AlphaFoldDB" id="A0A075UKC3"/>
<organism evidence="1 2">
    <name type="scientific">Amycolatopsis japonica</name>
    <dbReference type="NCBI Taxonomy" id="208439"/>
    <lineage>
        <taxon>Bacteria</taxon>
        <taxon>Bacillati</taxon>
        <taxon>Actinomycetota</taxon>
        <taxon>Actinomycetes</taxon>
        <taxon>Pseudonocardiales</taxon>
        <taxon>Pseudonocardiaceae</taxon>
        <taxon>Amycolatopsis</taxon>
        <taxon>Amycolatopsis japonica group</taxon>
    </lineage>
</organism>
<evidence type="ECO:0000313" key="2">
    <source>
        <dbReference type="Proteomes" id="UP000028492"/>
    </source>
</evidence>
<dbReference type="KEGG" id="aja:AJAP_01965"/>
<proteinExistence type="predicted"/>